<evidence type="ECO:0000256" key="4">
    <source>
        <dbReference type="ARBA" id="ARBA00022475"/>
    </source>
</evidence>
<dbReference type="InterPro" id="IPR011925">
    <property type="entry name" value="LolCE_TM"/>
</dbReference>
<dbReference type="InterPro" id="IPR051447">
    <property type="entry name" value="Lipoprotein-release_system"/>
</dbReference>
<proteinExistence type="inferred from homology"/>
<dbReference type="RefSeq" id="WP_111315749.1">
    <property type="nucleotide sequence ID" value="NZ_QEPW01000013.1"/>
</dbReference>
<evidence type="ECO:0000256" key="1">
    <source>
        <dbReference type="ARBA" id="ARBA00004651"/>
    </source>
</evidence>
<sequence length="393" mass="43170">MNLPISLYVALRYWRAKSADRFGRLVANLASFGIVLGVMALIIVLSVMNGLEGYQKQQVLSSIPHAIISQEAPISAEKPLENIPHFVQKAVPINTTNVVFQTAKGVSAGQVIGIQSFSDDPLLEGFDPSQFNQLLPQGEFKLIIGDNLAQKLGLVVGDKVRLMITENSQYTPFGRVPMQRLFTVSELYYDYGEASGYEAFANLADIGRLMRIQPGEAQGYRLFLDDPFQITELPTYFKESHISDWRVQKGEFFQAVRMEKNMMGLLISLIIVVAISNIVTSLSLMVVDKQGEIAILQTQGVTKSQVRSIFIYQGLLVGLVGTLIGAVLGVLITLNLGAILSAVNPNGVFLPTSIEPVQVIIVIVFSLLLSLLSTIYPAYRAAKTEPAEALRYE</sequence>
<dbReference type="GO" id="GO:0042953">
    <property type="term" value="P:lipoprotein transport"/>
    <property type="evidence" value="ECO:0007669"/>
    <property type="project" value="InterPro"/>
</dbReference>
<keyword evidence="4" id="KW-1003">Cell membrane</keyword>
<comment type="similarity">
    <text evidence="2">Belongs to the ABC-4 integral membrane protein family. LolC/E subfamily.</text>
</comment>
<evidence type="ECO:0000313" key="12">
    <source>
        <dbReference type="Proteomes" id="UP000253910"/>
    </source>
</evidence>
<feature type="transmembrane region" description="Helical" evidence="8">
    <location>
        <begin position="262"/>
        <end position="288"/>
    </location>
</feature>
<organism evidence="11 12">
    <name type="scientific">Haemophilus parainfluenzae</name>
    <dbReference type="NCBI Taxonomy" id="729"/>
    <lineage>
        <taxon>Bacteria</taxon>
        <taxon>Pseudomonadati</taxon>
        <taxon>Pseudomonadota</taxon>
        <taxon>Gammaproteobacteria</taxon>
        <taxon>Pasteurellales</taxon>
        <taxon>Pasteurellaceae</taxon>
        <taxon>Haemophilus</taxon>
    </lineage>
</organism>
<feature type="transmembrane region" description="Helical" evidence="8">
    <location>
        <begin position="359"/>
        <end position="379"/>
    </location>
</feature>
<dbReference type="InterPro" id="IPR025857">
    <property type="entry name" value="MacB_PCD"/>
</dbReference>
<evidence type="ECO:0000256" key="8">
    <source>
        <dbReference type="SAM" id="Phobius"/>
    </source>
</evidence>
<evidence type="ECO:0000259" key="9">
    <source>
        <dbReference type="Pfam" id="PF02687"/>
    </source>
</evidence>
<feature type="transmembrane region" description="Helical" evidence="8">
    <location>
        <begin position="309"/>
        <end position="339"/>
    </location>
</feature>
<keyword evidence="6 8" id="KW-1133">Transmembrane helix</keyword>
<name>A0A369YZ34_HAEPA</name>
<dbReference type="NCBIfam" id="TIGR02212">
    <property type="entry name" value="lolCE"/>
    <property type="match status" value="1"/>
</dbReference>
<evidence type="ECO:0000256" key="6">
    <source>
        <dbReference type="ARBA" id="ARBA00022989"/>
    </source>
</evidence>
<keyword evidence="5 8" id="KW-0812">Transmembrane</keyword>
<dbReference type="AlphaFoldDB" id="A0A369YZ34"/>
<protein>
    <submittedName>
        <fullName evidence="11">Lipoprotein-releasing ABC transporter permease subunit</fullName>
    </submittedName>
</protein>
<feature type="transmembrane region" description="Helical" evidence="8">
    <location>
        <begin position="25"/>
        <end position="48"/>
    </location>
</feature>
<keyword evidence="7 8" id="KW-0472">Membrane</keyword>
<feature type="domain" description="ABC3 transporter permease C-terminal" evidence="9">
    <location>
        <begin position="265"/>
        <end position="386"/>
    </location>
</feature>
<keyword evidence="11" id="KW-0449">Lipoprotein</keyword>
<evidence type="ECO:0000256" key="3">
    <source>
        <dbReference type="ARBA" id="ARBA00022448"/>
    </source>
</evidence>
<dbReference type="PANTHER" id="PTHR30489">
    <property type="entry name" value="LIPOPROTEIN-RELEASING SYSTEM TRANSMEMBRANE PROTEIN LOLE"/>
    <property type="match status" value="1"/>
</dbReference>
<dbReference type="InterPro" id="IPR003838">
    <property type="entry name" value="ABC3_permease_C"/>
</dbReference>
<accession>A0A369YZ34</accession>
<keyword evidence="3" id="KW-0813">Transport</keyword>
<dbReference type="EMBL" id="QEPW01000013">
    <property type="protein sequence ID" value="RDE90030.1"/>
    <property type="molecule type" value="Genomic_DNA"/>
</dbReference>
<reference evidence="11 12" key="1">
    <citation type="submission" date="2018-05" db="EMBL/GenBank/DDBJ databases">
        <title>Draft Genome Sequences for a Diverse set of 7 Haemophilus Species.</title>
        <authorList>
            <person name="Nichols M."/>
            <person name="Topaz N."/>
            <person name="Wang X."/>
            <person name="Wang X."/>
            <person name="Boxrud D."/>
        </authorList>
    </citation>
    <scope>NUCLEOTIDE SEQUENCE [LARGE SCALE GENOMIC DNA]</scope>
    <source>
        <strain evidence="11 12">C2008001710</strain>
    </source>
</reference>
<dbReference type="PANTHER" id="PTHR30489:SF8">
    <property type="entry name" value="LIPOPROTEIN-RELEASING SYSTEM TRANSMEMBRANE PROTEIN LOLC"/>
    <property type="match status" value="1"/>
</dbReference>
<dbReference type="Pfam" id="PF12704">
    <property type="entry name" value="MacB_PCD"/>
    <property type="match status" value="1"/>
</dbReference>
<dbReference type="GO" id="GO:0098797">
    <property type="term" value="C:plasma membrane protein complex"/>
    <property type="evidence" value="ECO:0007669"/>
    <property type="project" value="TreeGrafter"/>
</dbReference>
<evidence type="ECO:0000256" key="7">
    <source>
        <dbReference type="ARBA" id="ARBA00023136"/>
    </source>
</evidence>
<evidence type="ECO:0000259" key="10">
    <source>
        <dbReference type="Pfam" id="PF12704"/>
    </source>
</evidence>
<dbReference type="Proteomes" id="UP000253910">
    <property type="component" value="Unassembled WGS sequence"/>
</dbReference>
<comment type="subcellular location">
    <subcellularLocation>
        <location evidence="1">Cell membrane</location>
        <topology evidence="1">Multi-pass membrane protein</topology>
    </subcellularLocation>
</comment>
<gene>
    <name evidence="11" type="ORF">DPV87_07730</name>
</gene>
<comment type="caution">
    <text evidence="11">The sequence shown here is derived from an EMBL/GenBank/DDBJ whole genome shotgun (WGS) entry which is preliminary data.</text>
</comment>
<dbReference type="GO" id="GO:0044874">
    <property type="term" value="P:lipoprotein localization to outer membrane"/>
    <property type="evidence" value="ECO:0007669"/>
    <property type="project" value="TreeGrafter"/>
</dbReference>
<evidence type="ECO:0000256" key="2">
    <source>
        <dbReference type="ARBA" id="ARBA00005236"/>
    </source>
</evidence>
<evidence type="ECO:0000313" key="11">
    <source>
        <dbReference type="EMBL" id="RDE90030.1"/>
    </source>
</evidence>
<evidence type="ECO:0000256" key="5">
    <source>
        <dbReference type="ARBA" id="ARBA00022692"/>
    </source>
</evidence>
<dbReference type="Pfam" id="PF02687">
    <property type="entry name" value="FtsX"/>
    <property type="match status" value="1"/>
</dbReference>
<feature type="domain" description="MacB-like periplasmic core" evidence="10">
    <location>
        <begin position="29"/>
        <end position="188"/>
    </location>
</feature>